<protein>
    <submittedName>
        <fullName evidence="2">Uncharacterized protein</fullName>
    </submittedName>
</protein>
<proteinExistence type="predicted"/>
<evidence type="ECO:0000313" key="3">
    <source>
        <dbReference type="Proteomes" id="UP000582837"/>
    </source>
</evidence>
<dbReference type="PROSITE" id="PS51257">
    <property type="entry name" value="PROKAR_LIPOPROTEIN"/>
    <property type="match status" value="1"/>
</dbReference>
<name>A0A841H1S9_9BACT</name>
<feature type="chain" id="PRO_5032660821" evidence="1">
    <location>
        <begin position="33"/>
        <end position="252"/>
    </location>
</feature>
<reference evidence="2 3" key="1">
    <citation type="submission" date="2020-08" db="EMBL/GenBank/DDBJ databases">
        <title>Genomic Encyclopedia of Type Strains, Phase IV (KMG-IV): sequencing the most valuable type-strain genomes for metagenomic binning, comparative biology and taxonomic classification.</title>
        <authorList>
            <person name="Goeker M."/>
        </authorList>
    </citation>
    <scope>NUCLEOTIDE SEQUENCE [LARGE SCALE GENOMIC DNA]</scope>
    <source>
        <strain evidence="2 3">DSM 29007</strain>
    </source>
</reference>
<feature type="signal peptide" evidence="1">
    <location>
        <begin position="1"/>
        <end position="32"/>
    </location>
</feature>
<accession>A0A841H1S9</accession>
<evidence type="ECO:0000313" key="2">
    <source>
        <dbReference type="EMBL" id="MBB6071839.1"/>
    </source>
</evidence>
<comment type="caution">
    <text evidence="2">The sequence shown here is derived from an EMBL/GenBank/DDBJ whole genome shotgun (WGS) entry which is preliminary data.</text>
</comment>
<keyword evidence="1" id="KW-0732">Signal</keyword>
<dbReference type="RefSeq" id="WP_170035294.1">
    <property type="nucleotide sequence ID" value="NZ_JABDTL010000001.1"/>
</dbReference>
<dbReference type="Proteomes" id="UP000582837">
    <property type="component" value="Unassembled WGS sequence"/>
</dbReference>
<sequence>MITTPRFIATTLLVLLGACTQTTSLPSGPAPAAGVPPLIQAYAQAMANSAMYSPQNVLPLHPVVADSAGNVRVVTLGTWNPSTGPQTMQRQTWVTVVPEVRDSCDDWTGEDVKMRLRQLLGLHPADSVAYFVEITAPAAAMFRPTVDPAVTTQWPCAGGPSASCGLQFPAGVDTAHVVWMANQMLSSWQVPNGYPQSGQGQPGLGYPWTRLGYTYNWHPGSPRYGASEYLVRQGAQVNITAVNTIAAYCATS</sequence>
<evidence type="ECO:0000256" key="1">
    <source>
        <dbReference type="SAM" id="SignalP"/>
    </source>
</evidence>
<gene>
    <name evidence="2" type="ORF">HNQ61_003499</name>
</gene>
<dbReference type="AlphaFoldDB" id="A0A841H1S9"/>
<organism evidence="2 3">
    <name type="scientific">Longimicrobium terrae</name>
    <dbReference type="NCBI Taxonomy" id="1639882"/>
    <lineage>
        <taxon>Bacteria</taxon>
        <taxon>Pseudomonadati</taxon>
        <taxon>Gemmatimonadota</taxon>
        <taxon>Longimicrobiia</taxon>
        <taxon>Longimicrobiales</taxon>
        <taxon>Longimicrobiaceae</taxon>
        <taxon>Longimicrobium</taxon>
    </lineage>
</organism>
<keyword evidence="3" id="KW-1185">Reference proteome</keyword>
<dbReference type="EMBL" id="JACHIA010000011">
    <property type="protein sequence ID" value="MBB6071839.1"/>
    <property type="molecule type" value="Genomic_DNA"/>
</dbReference>